<comment type="caution">
    <text evidence="2">The sequence shown here is derived from an EMBL/GenBank/DDBJ whole genome shotgun (WGS) entry which is preliminary data.</text>
</comment>
<evidence type="ECO:0000313" key="3">
    <source>
        <dbReference type="Proteomes" id="UP000237271"/>
    </source>
</evidence>
<name>A0A2P4YG89_9STRA</name>
<gene>
    <name evidence="2" type="ORF">PHPALM_6024</name>
</gene>
<feature type="transmembrane region" description="Helical" evidence="1">
    <location>
        <begin position="34"/>
        <end position="54"/>
    </location>
</feature>
<protein>
    <submittedName>
        <fullName evidence="2">ABC Superfamily</fullName>
    </submittedName>
</protein>
<keyword evidence="1" id="KW-1133">Transmembrane helix</keyword>
<sequence length="158" mass="17970">MAGLWSSVRVLLWKNWRVKQRESRFNRGRVGKRWLFPALVTDIIIPLSLLMLLIQKMCEYNAQLTTPGGGGLAAFGMRHVMERDGQLQRGLMTQVDDEITDEELSLSPVHQLKHEPAALFMAVLPLLLAKSNQSLAMLDRPDNKLLLLYLESNRVGDF</sequence>
<reference evidence="2 3" key="1">
    <citation type="journal article" date="2017" name="Genome Biol. Evol.">
        <title>Phytophthora megakarya and P. palmivora, closely related causal agents of cacao black pod rot, underwent increases in genome sizes and gene numbers by different mechanisms.</title>
        <authorList>
            <person name="Ali S.S."/>
            <person name="Shao J."/>
            <person name="Lary D.J."/>
            <person name="Kronmiller B."/>
            <person name="Shen D."/>
            <person name="Strem M.D."/>
            <person name="Amoako-Attah I."/>
            <person name="Akrofi A.Y."/>
            <person name="Begoude B.A."/>
            <person name="Ten Hoopen G.M."/>
            <person name="Coulibaly K."/>
            <person name="Kebe B.I."/>
            <person name="Melnick R.L."/>
            <person name="Guiltinan M.J."/>
            <person name="Tyler B.M."/>
            <person name="Meinhardt L.W."/>
            <person name="Bailey B.A."/>
        </authorList>
    </citation>
    <scope>NUCLEOTIDE SEQUENCE [LARGE SCALE GENOMIC DNA]</scope>
    <source>
        <strain evidence="3">sbr112.9</strain>
    </source>
</reference>
<keyword evidence="1" id="KW-0472">Membrane</keyword>
<dbReference type="Proteomes" id="UP000237271">
    <property type="component" value="Unassembled WGS sequence"/>
</dbReference>
<accession>A0A2P4YG89</accession>
<keyword evidence="1" id="KW-0812">Transmembrane</keyword>
<evidence type="ECO:0000256" key="1">
    <source>
        <dbReference type="SAM" id="Phobius"/>
    </source>
</evidence>
<organism evidence="2 3">
    <name type="scientific">Phytophthora palmivora</name>
    <dbReference type="NCBI Taxonomy" id="4796"/>
    <lineage>
        <taxon>Eukaryota</taxon>
        <taxon>Sar</taxon>
        <taxon>Stramenopiles</taxon>
        <taxon>Oomycota</taxon>
        <taxon>Peronosporomycetes</taxon>
        <taxon>Peronosporales</taxon>
        <taxon>Peronosporaceae</taxon>
        <taxon>Phytophthora</taxon>
    </lineage>
</organism>
<dbReference type="EMBL" id="NCKW01003400">
    <property type="protein sequence ID" value="POM76719.1"/>
    <property type="molecule type" value="Genomic_DNA"/>
</dbReference>
<proteinExistence type="predicted"/>
<evidence type="ECO:0000313" key="2">
    <source>
        <dbReference type="EMBL" id="POM76719.1"/>
    </source>
</evidence>
<dbReference type="AlphaFoldDB" id="A0A2P4YG89"/>
<dbReference type="OrthoDB" id="10529253at2759"/>
<keyword evidence="3" id="KW-1185">Reference proteome</keyword>